<dbReference type="AlphaFoldDB" id="W1P8C3"/>
<dbReference type="Proteomes" id="UP000017836">
    <property type="component" value="Unassembled WGS sequence"/>
</dbReference>
<proteinExistence type="predicted"/>
<dbReference type="Gramene" id="ERN03929">
    <property type="protein sequence ID" value="ERN03929"/>
    <property type="gene ID" value="AMTR_s00332p00014300"/>
</dbReference>
<dbReference type="EMBL" id="KI394321">
    <property type="protein sequence ID" value="ERN03929.1"/>
    <property type="molecule type" value="Genomic_DNA"/>
</dbReference>
<dbReference type="Pfam" id="PF12776">
    <property type="entry name" value="Myb_DNA-bind_3"/>
    <property type="match status" value="1"/>
</dbReference>
<organism evidence="2 3">
    <name type="scientific">Amborella trichopoda</name>
    <dbReference type="NCBI Taxonomy" id="13333"/>
    <lineage>
        <taxon>Eukaryota</taxon>
        <taxon>Viridiplantae</taxon>
        <taxon>Streptophyta</taxon>
        <taxon>Embryophyta</taxon>
        <taxon>Tracheophyta</taxon>
        <taxon>Spermatophyta</taxon>
        <taxon>Magnoliopsida</taxon>
        <taxon>Amborellales</taxon>
        <taxon>Amborellaceae</taxon>
        <taxon>Amborella</taxon>
    </lineage>
</organism>
<protein>
    <recommendedName>
        <fullName evidence="1">Myb/SANT-like domain-containing protein</fullName>
    </recommendedName>
</protein>
<reference evidence="3" key="1">
    <citation type="journal article" date="2013" name="Science">
        <title>The Amborella genome and the evolution of flowering plants.</title>
        <authorList>
            <consortium name="Amborella Genome Project"/>
        </authorList>
    </citation>
    <scope>NUCLEOTIDE SEQUENCE [LARGE SCALE GENOMIC DNA]</scope>
</reference>
<sequence length="93" mass="10805">MYNVIKKLKNVSDFEWDDSRRIVTAEVAVWNNFLADNEWANKYQNKTLPEYSLLSKIYEGRTAYGMYKSIGGGIRIEPERPNIAFSDDPPLEI</sequence>
<evidence type="ECO:0000313" key="3">
    <source>
        <dbReference type="Proteomes" id="UP000017836"/>
    </source>
</evidence>
<dbReference type="HOGENOM" id="CLU_2187444_0_0_1"/>
<dbReference type="PANTHER" id="PTHR46929">
    <property type="entry name" value="EXPRESSED PROTEIN"/>
    <property type="match status" value="1"/>
</dbReference>
<feature type="domain" description="Myb/SANT-like" evidence="1">
    <location>
        <begin position="2"/>
        <end position="33"/>
    </location>
</feature>
<dbReference type="PANTHER" id="PTHR46929:SF33">
    <property type="entry name" value="L10-INTERACTING MYB DOMAIN-CONTAINING PROTEIN-LIKE ISOFORM X1"/>
    <property type="match status" value="1"/>
</dbReference>
<gene>
    <name evidence="2" type="ORF">AMTR_s00332p00014300</name>
</gene>
<name>W1P8C3_AMBTC</name>
<keyword evidence="3" id="KW-1185">Reference proteome</keyword>
<evidence type="ECO:0000259" key="1">
    <source>
        <dbReference type="Pfam" id="PF12776"/>
    </source>
</evidence>
<evidence type="ECO:0000313" key="2">
    <source>
        <dbReference type="EMBL" id="ERN03929.1"/>
    </source>
</evidence>
<accession>W1P8C3</accession>
<dbReference type="InterPro" id="IPR024752">
    <property type="entry name" value="Myb/SANT-like_dom"/>
</dbReference>